<dbReference type="RefSeq" id="WP_114955944.1">
    <property type="nucleotide sequence ID" value="NZ_JBHSJF010000006.1"/>
</dbReference>
<reference evidence="2" key="1">
    <citation type="journal article" date="2019" name="Int. J. Syst. Evol. Microbiol.">
        <title>The Global Catalogue of Microorganisms (GCM) 10K type strain sequencing project: providing services to taxonomists for standard genome sequencing and annotation.</title>
        <authorList>
            <consortium name="The Broad Institute Genomics Platform"/>
            <consortium name="The Broad Institute Genome Sequencing Center for Infectious Disease"/>
            <person name="Wu L."/>
            <person name="Ma J."/>
        </authorList>
    </citation>
    <scope>NUCLEOTIDE SEQUENCE [LARGE SCALE GENOMIC DNA]</scope>
    <source>
        <strain evidence="2">CGMCC 1.16444</strain>
    </source>
</reference>
<protein>
    <submittedName>
        <fullName evidence="1">DUF3572 domain-containing protein</fullName>
    </submittedName>
</protein>
<dbReference type="Proteomes" id="UP001595796">
    <property type="component" value="Unassembled WGS sequence"/>
</dbReference>
<proteinExistence type="predicted"/>
<sequence length="94" mass="10051">MKQRAIDHGTASDLAVSALVFLAQDMERLGRFLALSGLDPSKIRDAARDPNFLIGVLDYVLADEGLLIAFTAEAGIRPDMVAEAKTTLAGPTQH</sequence>
<accession>A0ABV9Z5T0</accession>
<dbReference type="EMBL" id="JBHSJF010000006">
    <property type="protein sequence ID" value="MFC5068231.1"/>
    <property type="molecule type" value="Genomic_DNA"/>
</dbReference>
<evidence type="ECO:0000313" key="1">
    <source>
        <dbReference type="EMBL" id="MFC5068231.1"/>
    </source>
</evidence>
<organism evidence="1 2">
    <name type="scientific">Flaviflagellibacter deserti</name>
    <dbReference type="NCBI Taxonomy" id="2267266"/>
    <lineage>
        <taxon>Bacteria</taxon>
        <taxon>Pseudomonadati</taxon>
        <taxon>Pseudomonadota</taxon>
        <taxon>Alphaproteobacteria</taxon>
        <taxon>Hyphomicrobiales</taxon>
        <taxon>Flaviflagellibacter</taxon>
    </lineage>
</organism>
<comment type="caution">
    <text evidence="1">The sequence shown here is derived from an EMBL/GenBank/DDBJ whole genome shotgun (WGS) entry which is preliminary data.</text>
</comment>
<name>A0ABV9Z5T0_9HYPH</name>
<dbReference type="Pfam" id="PF12096">
    <property type="entry name" value="DUF3572"/>
    <property type="match status" value="1"/>
</dbReference>
<dbReference type="InterPro" id="IPR021955">
    <property type="entry name" value="DUF3572"/>
</dbReference>
<gene>
    <name evidence="1" type="ORF">ACFPFW_09420</name>
</gene>
<evidence type="ECO:0000313" key="2">
    <source>
        <dbReference type="Proteomes" id="UP001595796"/>
    </source>
</evidence>
<keyword evidence="2" id="KW-1185">Reference proteome</keyword>